<organism evidence="1 2">
    <name type="scientific">Punica granatum</name>
    <name type="common">Pomegranate</name>
    <dbReference type="NCBI Taxonomy" id="22663"/>
    <lineage>
        <taxon>Eukaryota</taxon>
        <taxon>Viridiplantae</taxon>
        <taxon>Streptophyta</taxon>
        <taxon>Embryophyta</taxon>
        <taxon>Tracheophyta</taxon>
        <taxon>Spermatophyta</taxon>
        <taxon>Magnoliopsida</taxon>
        <taxon>eudicotyledons</taxon>
        <taxon>Gunneridae</taxon>
        <taxon>Pentapetalae</taxon>
        <taxon>rosids</taxon>
        <taxon>malvids</taxon>
        <taxon>Myrtales</taxon>
        <taxon>Lythraceae</taxon>
        <taxon>Punica</taxon>
    </lineage>
</organism>
<dbReference type="EMBL" id="PGOL01000760">
    <property type="protein sequence ID" value="PKI65323.1"/>
    <property type="molecule type" value="Genomic_DNA"/>
</dbReference>
<dbReference type="Proteomes" id="UP000233551">
    <property type="component" value="Unassembled WGS sequence"/>
</dbReference>
<accession>A0A2I0KB05</accession>
<name>A0A2I0KB05_PUNGR</name>
<keyword evidence="2" id="KW-1185">Reference proteome</keyword>
<evidence type="ECO:0000313" key="2">
    <source>
        <dbReference type="Proteomes" id="UP000233551"/>
    </source>
</evidence>
<proteinExistence type="predicted"/>
<evidence type="ECO:0000313" key="1">
    <source>
        <dbReference type="EMBL" id="PKI65323.1"/>
    </source>
</evidence>
<reference evidence="1 2" key="1">
    <citation type="submission" date="2017-11" db="EMBL/GenBank/DDBJ databases">
        <title>De-novo sequencing of pomegranate (Punica granatum L.) genome.</title>
        <authorList>
            <person name="Akparov Z."/>
            <person name="Amiraslanov A."/>
            <person name="Hajiyeva S."/>
            <person name="Abbasov M."/>
            <person name="Kaur K."/>
            <person name="Hamwieh A."/>
            <person name="Solovyev V."/>
            <person name="Salamov A."/>
            <person name="Braich B."/>
            <person name="Kosarev P."/>
            <person name="Mahmoud A."/>
            <person name="Hajiyev E."/>
            <person name="Babayeva S."/>
            <person name="Izzatullayeva V."/>
            <person name="Mammadov A."/>
            <person name="Mammadov A."/>
            <person name="Sharifova S."/>
            <person name="Ojaghi J."/>
            <person name="Eynullazada K."/>
            <person name="Bayramov B."/>
            <person name="Abdulazimova A."/>
            <person name="Shahmuradov I."/>
        </authorList>
    </citation>
    <scope>NUCLEOTIDE SEQUENCE [LARGE SCALE GENOMIC DNA]</scope>
    <source>
        <strain evidence="2">cv. AG2017</strain>
        <tissue evidence="1">Leaf</tissue>
    </source>
</reference>
<protein>
    <submittedName>
        <fullName evidence="1">Uncharacterized protein</fullName>
    </submittedName>
</protein>
<dbReference type="AlphaFoldDB" id="A0A2I0KB05"/>
<comment type="caution">
    <text evidence="1">The sequence shown here is derived from an EMBL/GenBank/DDBJ whole genome shotgun (WGS) entry which is preliminary data.</text>
</comment>
<gene>
    <name evidence="1" type="ORF">CRG98_014287</name>
</gene>
<sequence length="109" mass="11790">MGDFGGQVGSTATENHHGSRLRIQFWGETGFVRMRAWHFIMAGLMRRQIGSLANEPGPEPEASLLFVEIGGKRNVSLGEEANLTGPSESPNCVLAQWTALSQPVGPTVR</sequence>